<feature type="domain" description="Zn-dependent metallo-hydrolase RNA specificity" evidence="4">
    <location>
        <begin position="86"/>
        <end position="140"/>
    </location>
</feature>
<dbReference type="SUPFAM" id="SSF56281">
    <property type="entry name" value="Metallo-hydrolase/oxidoreductase"/>
    <property type="match status" value="1"/>
</dbReference>
<evidence type="ECO:0000313" key="6">
    <source>
        <dbReference type="EMBL" id="CAG8576793.1"/>
    </source>
</evidence>
<dbReference type="Gene3D" id="1.10.260.40">
    <property type="entry name" value="lambda repressor-like DNA-binding domains"/>
    <property type="match status" value="1"/>
</dbReference>
<dbReference type="PANTHER" id="PTHR43694:SF1">
    <property type="entry name" value="RIBONUCLEASE J"/>
    <property type="match status" value="1"/>
</dbReference>
<keyword evidence="2" id="KW-0378">Hydrolase</keyword>
<evidence type="ECO:0000313" key="7">
    <source>
        <dbReference type="Proteomes" id="UP000789508"/>
    </source>
</evidence>
<dbReference type="Gene3D" id="3.40.50.10710">
    <property type="entry name" value="Metallo-hydrolase/oxidoreductase"/>
    <property type="match status" value="1"/>
</dbReference>
<dbReference type="InterPro" id="IPR001587">
    <property type="entry name" value="RNase_J_CS"/>
</dbReference>
<comment type="caution">
    <text evidence="6">The sequence shown here is derived from an EMBL/GenBank/DDBJ whole genome shotgun (WGS) entry which is preliminary data.</text>
</comment>
<evidence type="ECO:0000256" key="1">
    <source>
        <dbReference type="ARBA" id="ARBA00022723"/>
    </source>
</evidence>
<protein>
    <submittedName>
        <fullName evidence="6">12594_t:CDS:1</fullName>
    </submittedName>
</protein>
<dbReference type="InterPro" id="IPR036866">
    <property type="entry name" value="RibonucZ/Hydroxyglut_hydro"/>
</dbReference>
<evidence type="ECO:0000259" key="5">
    <source>
        <dbReference type="Pfam" id="PF22505"/>
    </source>
</evidence>
<accession>A0A9N9BR22</accession>
<keyword evidence="7" id="KW-1185">Reference proteome</keyword>
<dbReference type="AlphaFoldDB" id="A0A9N9BR22"/>
<dbReference type="GO" id="GO:0003677">
    <property type="term" value="F:DNA binding"/>
    <property type="evidence" value="ECO:0007669"/>
    <property type="project" value="InterPro"/>
</dbReference>
<dbReference type="InterPro" id="IPR011108">
    <property type="entry name" value="RMMBL"/>
</dbReference>
<name>A0A9N9BR22_9GLOM</name>
<dbReference type="InterPro" id="IPR042173">
    <property type="entry name" value="RNase_J_2"/>
</dbReference>
<dbReference type="OrthoDB" id="2414048at2759"/>
<dbReference type="InterPro" id="IPR010982">
    <property type="entry name" value="Lambda_DNA-bd_dom_sf"/>
</dbReference>
<dbReference type="Proteomes" id="UP000789508">
    <property type="component" value="Unassembled WGS sequence"/>
</dbReference>
<dbReference type="EMBL" id="CAJVPS010002809">
    <property type="protein sequence ID" value="CAG8576793.1"/>
    <property type="molecule type" value="Genomic_DNA"/>
</dbReference>
<proteinExistence type="predicted"/>
<dbReference type="Gene3D" id="3.60.15.10">
    <property type="entry name" value="Ribonuclease Z/Hydroxyacylglutathione hydrolase-like"/>
    <property type="match status" value="1"/>
</dbReference>
<sequence length="415" mass="47665">NSVFLKAEAIAKTPNNKLIIFCTGSQGEEKAVLSRLAHQNYPDWKVAAGDSIILTSSPIMDNKLNVEIVSNKLFSLGAKVYENSKEDLLHASGHACQEDLKLMLTLAKPHYFMPFHGDFRMLKKHGHLAQELGLPEKNIFVCGNGEVVEAKGNEFFLSKKKLPAQPNYVLNGRLLPMEELNSNLVLREKMSQGAKETAYKPVDYYQQQPTFYRGLFWIGVGLLIVLWLEELERVRKRIARPGYRRVNIGLLPNATESDKVKYHLCLSISRYQDENNLTEKELAQKLGISKAKLEYILFRHLDKLTLEELKPPQKPTNLSEYDCDIVIGKQSFTKLEISPDYEEKNKEFKEGLREKGIKLTKTELAKVLMDDSLIRELVRQLDGKSKQEVKYEGRYYHYTYYSYGQFLTNETMLLG</sequence>
<dbReference type="PROSITE" id="PS01292">
    <property type="entry name" value="UPF0036"/>
    <property type="match status" value="1"/>
</dbReference>
<evidence type="ECO:0000256" key="2">
    <source>
        <dbReference type="ARBA" id="ARBA00022801"/>
    </source>
</evidence>
<organism evidence="6 7">
    <name type="scientific">Ambispora leptoticha</name>
    <dbReference type="NCBI Taxonomy" id="144679"/>
    <lineage>
        <taxon>Eukaryota</taxon>
        <taxon>Fungi</taxon>
        <taxon>Fungi incertae sedis</taxon>
        <taxon>Mucoromycota</taxon>
        <taxon>Glomeromycotina</taxon>
        <taxon>Glomeromycetes</taxon>
        <taxon>Archaeosporales</taxon>
        <taxon>Ambisporaceae</taxon>
        <taxon>Ambispora</taxon>
    </lineage>
</organism>
<dbReference type="GO" id="GO:0046872">
    <property type="term" value="F:metal ion binding"/>
    <property type="evidence" value="ECO:0007669"/>
    <property type="project" value="UniProtKB-KW"/>
</dbReference>
<evidence type="ECO:0000259" key="4">
    <source>
        <dbReference type="Pfam" id="PF07521"/>
    </source>
</evidence>
<keyword evidence="1" id="KW-0479">Metal-binding</keyword>
<reference evidence="6" key="1">
    <citation type="submission" date="2021-06" db="EMBL/GenBank/DDBJ databases">
        <authorList>
            <person name="Kallberg Y."/>
            <person name="Tangrot J."/>
            <person name="Rosling A."/>
        </authorList>
    </citation>
    <scope>NUCLEOTIDE SEQUENCE</scope>
    <source>
        <strain evidence="6">FL130A</strain>
    </source>
</reference>
<feature type="domain" description="Ribonuclease J beta-CASP" evidence="5">
    <location>
        <begin position="2"/>
        <end position="73"/>
    </location>
</feature>
<dbReference type="Pfam" id="PF07521">
    <property type="entry name" value="RMMBL"/>
    <property type="match status" value="1"/>
</dbReference>
<dbReference type="GO" id="GO:0016787">
    <property type="term" value="F:hydrolase activity"/>
    <property type="evidence" value="ECO:0007669"/>
    <property type="project" value="UniProtKB-KW"/>
</dbReference>
<feature type="non-terminal residue" evidence="6">
    <location>
        <position position="1"/>
    </location>
</feature>
<keyword evidence="3" id="KW-0862">Zinc</keyword>
<gene>
    <name evidence="6" type="ORF">ALEPTO_LOCUS7069</name>
</gene>
<dbReference type="PANTHER" id="PTHR43694">
    <property type="entry name" value="RIBONUCLEASE J"/>
    <property type="match status" value="1"/>
</dbReference>
<evidence type="ECO:0000256" key="3">
    <source>
        <dbReference type="ARBA" id="ARBA00022833"/>
    </source>
</evidence>
<dbReference type="Pfam" id="PF22505">
    <property type="entry name" value="RNase_J_b_CASP"/>
    <property type="match status" value="1"/>
</dbReference>
<dbReference type="InterPro" id="IPR055132">
    <property type="entry name" value="RNase_J_b_CASP"/>
</dbReference>